<dbReference type="EMBL" id="LT962688">
    <property type="protein sequence ID" value="SOR30674.1"/>
    <property type="molecule type" value="Genomic_DNA"/>
</dbReference>
<evidence type="ECO:0000256" key="1">
    <source>
        <dbReference type="SAM" id="MobiDB-lite"/>
    </source>
</evidence>
<dbReference type="Proteomes" id="UP000233769">
    <property type="component" value="Chromosome tk0001"/>
</dbReference>
<organism evidence="2 3">
    <name type="scientific">Methylorubrum extorquens</name>
    <name type="common">Methylobacterium dichloromethanicum</name>
    <name type="synonym">Methylobacterium extorquens</name>
    <dbReference type="NCBI Taxonomy" id="408"/>
    <lineage>
        <taxon>Bacteria</taxon>
        <taxon>Pseudomonadati</taxon>
        <taxon>Pseudomonadota</taxon>
        <taxon>Alphaproteobacteria</taxon>
        <taxon>Hyphomicrobiales</taxon>
        <taxon>Methylobacteriaceae</taxon>
        <taxon>Methylorubrum</taxon>
    </lineage>
</organism>
<feature type="region of interest" description="Disordered" evidence="1">
    <location>
        <begin position="54"/>
        <end position="74"/>
    </location>
</feature>
<name>A0A2N9ATJ8_METEX</name>
<reference evidence="3" key="1">
    <citation type="submission" date="2017-10" db="EMBL/GenBank/DDBJ databases">
        <authorList>
            <person name="Regsiter A."/>
            <person name="William W."/>
        </authorList>
    </citation>
    <scope>NUCLEOTIDE SEQUENCE [LARGE SCALE GENOMIC DNA]</scope>
</reference>
<dbReference type="AlphaFoldDB" id="A0A2N9ATJ8"/>
<accession>A0A2N9ATJ8</accession>
<gene>
    <name evidence="2" type="ORF">TK0001_4072</name>
</gene>
<feature type="compositionally biased region" description="Basic and acidic residues" evidence="1">
    <location>
        <begin position="58"/>
        <end position="74"/>
    </location>
</feature>
<protein>
    <submittedName>
        <fullName evidence="2">Uncharacterized protein</fullName>
    </submittedName>
</protein>
<evidence type="ECO:0000313" key="3">
    <source>
        <dbReference type="Proteomes" id="UP000233769"/>
    </source>
</evidence>
<sequence>MALRGRPPPVRCQGQVHCPASPASMVAMILSVTAWWTSKAMVLSRRAAHRGLVGGLGDGRDGVHPKGRNGVEDGASRCGLEARLSYEPPIKRPCGAV</sequence>
<evidence type="ECO:0000313" key="2">
    <source>
        <dbReference type="EMBL" id="SOR30674.1"/>
    </source>
</evidence>
<proteinExistence type="predicted"/>